<dbReference type="PANTHER" id="PTHR21662">
    <property type="entry name" value="RECEPTOR PROTEIN-TYROSINE KINASE"/>
    <property type="match status" value="1"/>
</dbReference>
<sequence length="326" mass="35638">MFWLGVTYAFFWLGGLSEAGKTTKDCQWNGTVSALDTNCTNINAPSGLILNGTDDIKVLYKQFAHVTTVTGCIQISGTTYARFDFFARLRTINCSNSSFTVDFMASNNSMLERLGMPMVQISRLGLTFNPKLCITQSEAVRFTNVQRGQSDNITICQGVSGNLKECSSTINSANAGLEDNCEIITENLYVDGVNNANISQKLQYIKEVNGRIYVRATTLTNLTIPMLQKVYGAESSYNTVNDATIYVVGNSNFTTLDVPKVDFMAQNDYSFLTADASYKMDQSLCNRLSPFGSVQSNGTVCVSTGSKIGTTASMALGLLACYFLYH</sequence>
<comment type="caution">
    <text evidence="3">The sequence shown here is derived from an EMBL/GenBank/DDBJ whole genome shotgun (WGS) entry which is preliminary data.</text>
</comment>
<reference evidence="3" key="1">
    <citation type="submission" date="2022-11" db="EMBL/GenBank/DDBJ databases">
        <authorList>
            <person name="Kikuchi T."/>
        </authorList>
    </citation>
    <scope>NUCLEOTIDE SEQUENCE</scope>
    <source>
        <strain evidence="3">PS1010</strain>
    </source>
</reference>
<feature type="domain" description="Receptor L-domain" evidence="2">
    <location>
        <begin position="38"/>
        <end position="140"/>
    </location>
</feature>
<feature type="signal peptide" evidence="1">
    <location>
        <begin position="1"/>
        <end position="19"/>
    </location>
</feature>
<keyword evidence="1" id="KW-0732">Signal</keyword>
<dbReference type="Pfam" id="PF01030">
    <property type="entry name" value="Recep_L_domain"/>
    <property type="match status" value="2"/>
</dbReference>
<name>A0A9P1J4Y1_9PELO</name>
<dbReference type="Gene3D" id="3.80.20.20">
    <property type="entry name" value="Receptor L-domain"/>
    <property type="match status" value="2"/>
</dbReference>
<protein>
    <recommendedName>
        <fullName evidence="2">Receptor L-domain domain-containing protein</fullName>
    </recommendedName>
</protein>
<evidence type="ECO:0000313" key="3">
    <source>
        <dbReference type="EMBL" id="CAI5455715.1"/>
    </source>
</evidence>
<organism evidence="3 4">
    <name type="scientific">Caenorhabditis angaria</name>
    <dbReference type="NCBI Taxonomy" id="860376"/>
    <lineage>
        <taxon>Eukaryota</taxon>
        <taxon>Metazoa</taxon>
        <taxon>Ecdysozoa</taxon>
        <taxon>Nematoda</taxon>
        <taxon>Chromadorea</taxon>
        <taxon>Rhabditida</taxon>
        <taxon>Rhabditina</taxon>
        <taxon>Rhabditomorpha</taxon>
        <taxon>Rhabditoidea</taxon>
        <taxon>Rhabditidae</taxon>
        <taxon>Peloderinae</taxon>
        <taxon>Caenorhabditis</taxon>
    </lineage>
</organism>
<proteinExistence type="predicted"/>
<dbReference type="PANTHER" id="PTHR21662:SF18">
    <property type="entry name" value="RECEPTOR L-DOMAIN DOMAIN-CONTAINING PROTEIN"/>
    <property type="match status" value="1"/>
</dbReference>
<dbReference type="AlphaFoldDB" id="A0A9P1J4Y1"/>
<dbReference type="InterPro" id="IPR036941">
    <property type="entry name" value="Rcpt_L-dom_sf"/>
</dbReference>
<evidence type="ECO:0000313" key="4">
    <source>
        <dbReference type="Proteomes" id="UP001152747"/>
    </source>
</evidence>
<evidence type="ECO:0000259" key="2">
    <source>
        <dbReference type="Pfam" id="PF01030"/>
    </source>
</evidence>
<dbReference type="InterPro" id="IPR000494">
    <property type="entry name" value="Rcpt_L-dom"/>
</dbReference>
<accession>A0A9P1J4Y1</accession>
<feature type="domain" description="Receptor L-domain" evidence="2">
    <location>
        <begin position="180"/>
        <end position="266"/>
    </location>
</feature>
<dbReference type="InterPro" id="IPR053079">
    <property type="entry name" value="SPS2_domain"/>
</dbReference>
<gene>
    <name evidence="3" type="ORF">CAMP_LOCUS18352</name>
</gene>
<keyword evidence="4" id="KW-1185">Reference proteome</keyword>
<dbReference type="EMBL" id="CANHGI010000006">
    <property type="protein sequence ID" value="CAI5455715.1"/>
    <property type="molecule type" value="Genomic_DNA"/>
</dbReference>
<dbReference type="OrthoDB" id="5774358at2759"/>
<dbReference type="Proteomes" id="UP001152747">
    <property type="component" value="Unassembled WGS sequence"/>
</dbReference>
<evidence type="ECO:0000256" key="1">
    <source>
        <dbReference type="SAM" id="SignalP"/>
    </source>
</evidence>
<dbReference type="SUPFAM" id="SSF52058">
    <property type="entry name" value="L domain-like"/>
    <property type="match status" value="2"/>
</dbReference>
<feature type="chain" id="PRO_5040295949" description="Receptor L-domain domain-containing protein" evidence="1">
    <location>
        <begin position="20"/>
        <end position="326"/>
    </location>
</feature>